<feature type="compositionally biased region" description="Polar residues" evidence="1">
    <location>
        <begin position="15"/>
        <end position="26"/>
    </location>
</feature>
<gene>
    <name evidence="2" type="ORF">F5X68DRAFT_262316</name>
</gene>
<dbReference type="AlphaFoldDB" id="A0A9P8V9W8"/>
<organism evidence="2 3">
    <name type="scientific">Plectosphaerella plurivora</name>
    <dbReference type="NCBI Taxonomy" id="936078"/>
    <lineage>
        <taxon>Eukaryota</taxon>
        <taxon>Fungi</taxon>
        <taxon>Dikarya</taxon>
        <taxon>Ascomycota</taxon>
        <taxon>Pezizomycotina</taxon>
        <taxon>Sordariomycetes</taxon>
        <taxon>Hypocreomycetidae</taxon>
        <taxon>Glomerellales</taxon>
        <taxon>Plectosphaerellaceae</taxon>
        <taxon>Plectosphaerella</taxon>
    </lineage>
</organism>
<accession>A0A9P8V9W8</accession>
<name>A0A9P8V9W8_9PEZI</name>
<evidence type="ECO:0000313" key="2">
    <source>
        <dbReference type="EMBL" id="KAH6685732.1"/>
    </source>
</evidence>
<dbReference type="EMBL" id="JAGSXJ010000014">
    <property type="protein sequence ID" value="KAH6685732.1"/>
    <property type="molecule type" value="Genomic_DNA"/>
</dbReference>
<sequence>MLDSSTAPAAGPVSSPITESTGTLTGQSNMQALGNRLVASYAPINENGAPPMVHQIDVRVLLAMFKGMYLQLLEPIVSDFDLPIPSILRTSPELESMATSLAYDAAVAAASVCHDKARRLNPMIVRFNLKPSPAFSTFPAYIAALISSMGPIQCGSTTSRWVHVPVIDMTHLQREFPSSYRASHYYKFREQQESKMTFSNIETSKRASSPWWTLWPVEGLCLYSNGPAASGHGDGSDACDDSREWTVFSPVKIDKIDDFLKPAVLFAGRPLSRPGIGACSATYWYDREALRNFAGTTPAPLDFPPETRGAPFFWKNASAFHANVETRWLFPECEGNDDTAPSVTGQRRTQSQMSPDNQAKRRKTVPTSDQNGDDDQDGRIFEYRIVYHSFDHVSLQDIKPSAYKNFISEACKST</sequence>
<dbReference type="Proteomes" id="UP000770015">
    <property type="component" value="Unassembled WGS sequence"/>
</dbReference>
<reference evidence="2" key="1">
    <citation type="journal article" date="2021" name="Nat. Commun.">
        <title>Genetic determinants of endophytism in the Arabidopsis root mycobiome.</title>
        <authorList>
            <person name="Mesny F."/>
            <person name="Miyauchi S."/>
            <person name="Thiergart T."/>
            <person name="Pickel B."/>
            <person name="Atanasova L."/>
            <person name="Karlsson M."/>
            <person name="Huettel B."/>
            <person name="Barry K.W."/>
            <person name="Haridas S."/>
            <person name="Chen C."/>
            <person name="Bauer D."/>
            <person name="Andreopoulos W."/>
            <person name="Pangilinan J."/>
            <person name="LaButti K."/>
            <person name="Riley R."/>
            <person name="Lipzen A."/>
            <person name="Clum A."/>
            <person name="Drula E."/>
            <person name="Henrissat B."/>
            <person name="Kohler A."/>
            <person name="Grigoriev I.V."/>
            <person name="Martin F.M."/>
            <person name="Hacquard S."/>
        </authorList>
    </citation>
    <scope>NUCLEOTIDE SEQUENCE</scope>
    <source>
        <strain evidence="2">MPI-SDFR-AT-0117</strain>
    </source>
</reference>
<evidence type="ECO:0000256" key="1">
    <source>
        <dbReference type="SAM" id="MobiDB-lite"/>
    </source>
</evidence>
<proteinExistence type="predicted"/>
<keyword evidence="3" id="KW-1185">Reference proteome</keyword>
<comment type="caution">
    <text evidence="2">The sequence shown here is derived from an EMBL/GenBank/DDBJ whole genome shotgun (WGS) entry which is preliminary data.</text>
</comment>
<feature type="region of interest" description="Disordered" evidence="1">
    <location>
        <begin position="1"/>
        <end position="26"/>
    </location>
</feature>
<protein>
    <submittedName>
        <fullName evidence="2">Uncharacterized protein</fullName>
    </submittedName>
</protein>
<feature type="compositionally biased region" description="Polar residues" evidence="1">
    <location>
        <begin position="339"/>
        <end position="357"/>
    </location>
</feature>
<evidence type="ECO:0000313" key="3">
    <source>
        <dbReference type="Proteomes" id="UP000770015"/>
    </source>
</evidence>
<dbReference type="OrthoDB" id="10503770at2759"/>
<feature type="region of interest" description="Disordered" evidence="1">
    <location>
        <begin position="335"/>
        <end position="377"/>
    </location>
</feature>